<dbReference type="Proteomes" id="UP000274504">
    <property type="component" value="Unassembled WGS sequence"/>
</dbReference>
<evidence type="ECO:0000313" key="5">
    <source>
        <dbReference type="Proteomes" id="UP000321570"/>
    </source>
</evidence>
<evidence type="ECO:0000313" key="3">
    <source>
        <dbReference type="EMBL" id="VUZ46239.1"/>
    </source>
</evidence>
<accession>A0A0R3SES6</accession>
<reference evidence="3 5" key="3">
    <citation type="submission" date="2019-07" db="EMBL/GenBank/DDBJ databases">
        <authorList>
            <person name="Jastrzebski P J."/>
            <person name="Paukszto L."/>
            <person name="Jastrzebski P J."/>
        </authorList>
    </citation>
    <scope>NUCLEOTIDE SEQUENCE [LARGE SCALE GENOMIC DNA]</scope>
    <source>
        <strain evidence="3 5">WMS-il1</strain>
    </source>
</reference>
<evidence type="ECO:0000313" key="6">
    <source>
        <dbReference type="WBParaSite" id="HDID_0000329201-mRNA-1"/>
    </source>
</evidence>
<evidence type="ECO:0000313" key="4">
    <source>
        <dbReference type="Proteomes" id="UP000274504"/>
    </source>
</evidence>
<reference evidence="2 4" key="2">
    <citation type="submission" date="2018-11" db="EMBL/GenBank/DDBJ databases">
        <authorList>
            <consortium name="Pathogen Informatics"/>
        </authorList>
    </citation>
    <scope>NUCLEOTIDE SEQUENCE [LARGE SCALE GENOMIC DNA]</scope>
</reference>
<dbReference type="EMBL" id="UYSG01000967">
    <property type="protein sequence ID" value="VDL30109.1"/>
    <property type="molecule type" value="Genomic_DNA"/>
</dbReference>
<proteinExistence type="predicted"/>
<sequence length="453" mass="50214">MTEDEDGSKVAARLNAIRGKGDSEQWFSHEVSATEGKKPHPRIRPEASEIVARNRRPAGSMALMAGFSDDLNEPHASSIGRRLRSAEAEAIAQNMTRSTDNWSDFEGNLAAGSIKQPHRFGASIEAKEIMEAQTHKCDWFTHDGKSADIRLRPSRPATAQARTSNCDWFSHDSTNQSGGNVRRSFRRVKGDGMEYAIRNRGHKDLLTTASAVDSVVPHHRCPTKESQDYCRHNIESSSVAECMKSLILSEKSRPEGRVAKARSADFSIWDSNVNTSTNGHNNSIFPEETGIAAFSQTHPREVLKTQMARCIAQMDKDAPPTPCRHMLHVSEEAKSTYHKNRNGQMADLIGNGANSTTYNYPPKVQKKSVNSEEAMSNQAKARGTAVRTLLTHTDLRETPPRRQFNPPSDQVKIALGGELAQPLAPPPRRLMSAEARSYADRQRGTMRDLLTYG</sequence>
<dbReference type="Proteomes" id="UP000321570">
    <property type="component" value="Unassembled WGS sequence"/>
</dbReference>
<protein>
    <submittedName>
        <fullName evidence="6">DUF4378 domain-containing protein</fullName>
    </submittedName>
</protein>
<dbReference type="EMBL" id="CABIJS010000210">
    <property type="protein sequence ID" value="VUZ46239.1"/>
    <property type="molecule type" value="Genomic_DNA"/>
</dbReference>
<dbReference type="AlphaFoldDB" id="A0A0R3SES6"/>
<evidence type="ECO:0000313" key="2">
    <source>
        <dbReference type="EMBL" id="VDL30109.1"/>
    </source>
</evidence>
<gene>
    <name evidence="2" type="ORF">HDID_LOCUS3290</name>
    <name evidence="3" type="ORF">WMSIL1_LOCUS6026</name>
</gene>
<organism evidence="6">
    <name type="scientific">Hymenolepis diminuta</name>
    <name type="common">Rat tapeworm</name>
    <dbReference type="NCBI Taxonomy" id="6216"/>
    <lineage>
        <taxon>Eukaryota</taxon>
        <taxon>Metazoa</taxon>
        <taxon>Spiralia</taxon>
        <taxon>Lophotrochozoa</taxon>
        <taxon>Platyhelminthes</taxon>
        <taxon>Cestoda</taxon>
        <taxon>Eucestoda</taxon>
        <taxon>Cyclophyllidea</taxon>
        <taxon>Hymenolepididae</taxon>
        <taxon>Hymenolepis</taxon>
    </lineage>
</organism>
<reference evidence="6" key="1">
    <citation type="submission" date="2017-02" db="UniProtKB">
        <authorList>
            <consortium name="WormBaseParasite"/>
        </authorList>
    </citation>
    <scope>IDENTIFICATION</scope>
</reference>
<keyword evidence="5" id="KW-1185">Reference proteome</keyword>
<feature type="region of interest" description="Disordered" evidence="1">
    <location>
        <begin position="1"/>
        <end position="43"/>
    </location>
</feature>
<dbReference type="OrthoDB" id="6259795at2759"/>
<dbReference type="WBParaSite" id="HDID_0000329201-mRNA-1">
    <property type="protein sequence ID" value="HDID_0000329201-mRNA-1"/>
    <property type="gene ID" value="HDID_0000329201"/>
</dbReference>
<evidence type="ECO:0000256" key="1">
    <source>
        <dbReference type="SAM" id="MobiDB-lite"/>
    </source>
</evidence>
<name>A0A0R3SES6_HYMDI</name>